<dbReference type="PANTHER" id="PTHR30137:SF8">
    <property type="entry name" value="BLR5498 PROTEIN"/>
    <property type="match status" value="1"/>
</dbReference>
<evidence type="ECO:0000259" key="3">
    <source>
        <dbReference type="Pfam" id="PF00296"/>
    </source>
</evidence>
<keyword evidence="2" id="KW-0503">Monooxygenase</keyword>
<dbReference type="GO" id="GO:0016705">
    <property type="term" value="F:oxidoreductase activity, acting on paired donors, with incorporation or reduction of molecular oxygen"/>
    <property type="evidence" value="ECO:0007669"/>
    <property type="project" value="InterPro"/>
</dbReference>
<dbReference type="AlphaFoldDB" id="A0A975P8W4"/>
<evidence type="ECO:0000313" key="5">
    <source>
        <dbReference type="Proteomes" id="UP000679352"/>
    </source>
</evidence>
<feature type="domain" description="Luciferase-like" evidence="3">
    <location>
        <begin position="17"/>
        <end position="302"/>
    </location>
</feature>
<proteinExistence type="predicted"/>
<dbReference type="InterPro" id="IPR050766">
    <property type="entry name" value="Bact_Lucif_Oxidored"/>
</dbReference>
<name>A0A975P8W4_9RHOB</name>
<dbReference type="InterPro" id="IPR022290">
    <property type="entry name" value="LLM_Atu2307-like"/>
</dbReference>
<dbReference type="GO" id="GO:0004497">
    <property type="term" value="F:monooxygenase activity"/>
    <property type="evidence" value="ECO:0007669"/>
    <property type="project" value="UniProtKB-KW"/>
</dbReference>
<accession>A0A975P8W4</accession>
<evidence type="ECO:0000313" key="4">
    <source>
        <dbReference type="EMBL" id="QWK91532.1"/>
    </source>
</evidence>
<dbReference type="SUPFAM" id="SSF51679">
    <property type="entry name" value="Bacterial luciferase-like"/>
    <property type="match status" value="1"/>
</dbReference>
<reference evidence="4" key="1">
    <citation type="submission" date="2021-06" db="EMBL/GenBank/DDBJ databases">
        <title>Direct submission.</title>
        <authorList>
            <person name="Lee C.-S."/>
            <person name="Jin L."/>
        </authorList>
    </citation>
    <scope>NUCLEOTIDE SEQUENCE</scope>
    <source>
        <strain evidence="4">Con5</strain>
    </source>
</reference>
<dbReference type="Proteomes" id="UP000679352">
    <property type="component" value="Chromosome"/>
</dbReference>
<keyword evidence="5" id="KW-1185">Reference proteome</keyword>
<dbReference type="GO" id="GO:0005829">
    <property type="term" value="C:cytosol"/>
    <property type="evidence" value="ECO:0007669"/>
    <property type="project" value="TreeGrafter"/>
</dbReference>
<dbReference type="Gene3D" id="3.20.20.30">
    <property type="entry name" value="Luciferase-like domain"/>
    <property type="match status" value="1"/>
</dbReference>
<sequence>MEFGLDTFGDVTRDASGTLQSQDQVLRDVVAQAVLADQAGVDVIALGEHHRDDFAISAPEILLAHIAAKTARIKLGTAVTVLSTDDPVRLYQRFTTLNALSGGRGEVILGRGSFSESYPLFGYEMKDYETLFEEKLDLFAALNRGGRVKWQGSHRAALNVAAVYPPAGPGGVAAWIGVGGSPESVVRAVRYDMPMMLAIIGGDARRFRPFVDLYHDAYTQTGGTAKPLGVHSPGLIAETDEAAREAAFTGYKALHDRIGRERGWPPITREAFLREVESGSQYVGSPQTVAKKIVATVQALGLSRFNMKYSAGTTGHSHLMRSVELYGTKVIPLVREMLADRQKVAV</sequence>
<evidence type="ECO:0000256" key="2">
    <source>
        <dbReference type="ARBA" id="ARBA00023033"/>
    </source>
</evidence>
<dbReference type="InterPro" id="IPR011251">
    <property type="entry name" value="Luciferase-like_dom"/>
</dbReference>
<dbReference type="PANTHER" id="PTHR30137">
    <property type="entry name" value="LUCIFERASE-LIKE MONOOXYGENASE"/>
    <property type="match status" value="1"/>
</dbReference>
<dbReference type="EMBL" id="CP076361">
    <property type="protein sequence ID" value="QWK91532.1"/>
    <property type="molecule type" value="Genomic_DNA"/>
</dbReference>
<protein>
    <submittedName>
        <fullName evidence="4">LLM class flavin-dependent oxidoreductase</fullName>
    </submittedName>
</protein>
<evidence type="ECO:0000256" key="1">
    <source>
        <dbReference type="ARBA" id="ARBA00023002"/>
    </source>
</evidence>
<dbReference type="RefSeq" id="WP_215503723.1">
    <property type="nucleotide sequence ID" value="NZ_CP076361.1"/>
</dbReference>
<dbReference type="InterPro" id="IPR036661">
    <property type="entry name" value="Luciferase-like_sf"/>
</dbReference>
<dbReference type="KEGG" id="gfu:KM031_06520"/>
<keyword evidence="1" id="KW-0560">Oxidoreductase</keyword>
<dbReference type="NCBIfam" id="TIGR03858">
    <property type="entry name" value="LLM_2I7G"/>
    <property type="match status" value="1"/>
</dbReference>
<gene>
    <name evidence="4" type="ORF">KM031_06520</name>
</gene>
<organism evidence="4 5">
    <name type="scientific">Gemmobacter fulvus</name>
    <dbReference type="NCBI Taxonomy" id="2840474"/>
    <lineage>
        <taxon>Bacteria</taxon>
        <taxon>Pseudomonadati</taxon>
        <taxon>Pseudomonadota</taxon>
        <taxon>Alphaproteobacteria</taxon>
        <taxon>Rhodobacterales</taxon>
        <taxon>Paracoccaceae</taxon>
        <taxon>Gemmobacter</taxon>
    </lineage>
</organism>
<dbReference type="Pfam" id="PF00296">
    <property type="entry name" value="Bac_luciferase"/>
    <property type="match status" value="1"/>
</dbReference>